<feature type="transmembrane region" description="Helical" evidence="6">
    <location>
        <begin position="102"/>
        <end position="120"/>
    </location>
</feature>
<dbReference type="PANTHER" id="PTHR30341:SF0">
    <property type="entry name" value="NA(+)_H(+) ANTIPORTER NHAA"/>
    <property type="match status" value="1"/>
</dbReference>
<dbReference type="HAMAP" id="MF_01844">
    <property type="entry name" value="NhaA"/>
    <property type="match status" value="1"/>
</dbReference>
<evidence type="ECO:0000256" key="3">
    <source>
        <dbReference type="ARBA" id="ARBA00022692"/>
    </source>
</evidence>
<comment type="function">
    <text evidence="6">Na(+)/H(+) antiporter that extrudes sodium in exchange for external protons.</text>
</comment>
<keyword evidence="6" id="KW-0813">Transport</keyword>
<dbReference type="RefSeq" id="WP_204198517.1">
    <property type="nucleotide sequence ID" value="NZ_JAFEMC010000002.1"/>
</dbReference>
<feature type="transmembrane region" description="Helical" evidence="6">
    <location>
        <begin position="342"/>
        <end position="361"/>
    </location>
</feature>
<feature type="transmembrane region" description="Helical" evidence="6">
    <location>
        <begin position="12"/>
        <end position="35"/>
    </location>
</feature>
<dbReference type="Pfam" id="PF06965">
    <property type="entry name" value="Na_H_antiport_1"/>
    <property type="match status" value="1"/>
</dbReference>
<comment type="catalytic activity">
    <reaction evidence="6">
        <text>Na(+)(in) + 2 H(+)(out) = Na(+)(out) + 2 H(+)(in)</text>
        <dbReference type="Rhea" id="RHEA:29251"/>
        <dbReference type="ChEBI" id="CHEBI:15378"/>
        <dbReference type="ChEBI" id="CHEBI:29101"/>
    </reaction>
</comment>
<keyword evidence="6" id="KW-0915">Sodium</keyword>
<dbReference type="InterPro" id="IPR023171">
    <property type="entry name" value="Na/H_antiporter_dom_sf"/>
</dbReference>
<dbReference type="PANTHER" id="PTHR30341">
    <property type="entry name" value="SODIUM ION/PROTON ANTIPORTER NHAA-RELATED"/>
    <property type="match status" value="1"/>
</dbReference>
<protein>
    <recommendedName>
        <fullName evidence="6">Na(+)/H(+) antiporter NhaA</fullName>
    </recommendedName>
    <alternativeName>
        <fullName evidence="6">Sodium/proton antiporter NhaA</fullName>
    </alternativeName>
</protein>
<comment type="caution">
    <text evidence="7">The sequence shown here is derived from an EMBL/GenBank/DDBJ whole genome shotgun (WGS) entry which is preliminary data.</text>
</comment>
<keyword evidence="6" id="KW-0406">Ion transport</keyword>
<dbReference type="NCBIfam" id="NF007111">
    <property type="entry name" value="PRK09560.1"/>
    <property type="match status" value="1"/>
</dbReference>
<dbReference type="Gene3D" id="1.20.1530.10">
    <property type="entry name" value="Na+/H+ antiporter like domain"/>
    <property type="match status" value="1"/>
</dbReference>
<keyword evidence="4 6" id="KW-1133">Transmembrane helix</keyword>
<feature type="transmembrane region" description="Helical" evidence="6">
    <location>
        <begin position="265"/>
        <end position="287"/>
    </location>
</feature>
<gene>
    <name evidence="6 7" type="primary">nhaA</name>
    <name evidence="7" type="ORF">ILT43_08450</name>
</gene>
<comment type="subcellular location">
    <subcellularLocation>
        <location evidence="1">Cell inner membrane</location>
        <topology evidence="1">Multi-pass membrane protein</topology>
    </subcellularLocation>
    <subcellularLocation>
        <location evidence="6">Cell membrane</location>
        <topology evidence="6">Multi-pass membrane protein</topology>
    </subcellularLocation>
</comment>
<dbReference type="EMBL" id="JAFEMC010000002">
    <property type="protein sequence ID" value="MBM6576402.1"/>
    <property type="molecule type" value="Genomic_DNA"/>
</dbReference>
<evidence type="ECO:0000256" key="2">
    <source>
        <dbReference type="ARBA" id="ARBA00022475"/>
    </source>
</evidence>
<feature type="transmembrane region" description="Helical" evidence="6">
    <location>
        <begin position="299"/>
        <end position="322"/>
    </location>
</feature>
<name>A0ABS2D654_9SPHN</name>
<keyword evidence="6" id="KW-0739">Sodium transport</keyword>
<dbReference type="NCBIfam" id="NF007112">
    <property type="entry name" value="PRK09561.1"/>
    <property type="match status" value="1"/>
</dbReference>
<feature type="transmembrane region" description="Helical" evidence="6">
    <location>
        <begin position="373"/>
        <end position="394"/>
    </location>
</feature>
<keyword evidence="5 6" id="KW-0472">Membrane</keyword>
<dbReference type="Proteomes" id="UP000763641">
    <property type="component" value="Unassembled WGS sequence"/>
</dbReference>
<sequence>MIRRRPLSALRAFLVGEAGGGAVLIAAAVVAMVTANLSATAPVYEAFLHWTTGPVIAPALGSMTVHLWINDAAMALFFLLVGLEIKRELVDGQLANPKKRRLPIIVAAAGMAVPALIYFAVAGSTPGLARGWAIPAATDIAFAVGILALLGSRVPPSLKIFLTAVAIVDDMGAVAIIALAYTPAVDLGALAAAAGTLAAMMALNRHKVGAVWPYLLGFVVLWYCVLLSGVHATVAGVLAAAAIPLTLSPGVPDEPDSPLHRIEHALAGPVLYGVVPLFAFANAGVSLQGISAETLLHPLVVGIAAGLFVGKQAGVIGAIWLAERLGFAKRPGGAGWMQVYGVALLAGIGFTMSLFIGQLAFPEDPVLAEEVKLGVLGGSIASALIGYCVLRLVAAKKPVCNASSPPPS</sequence>
<keyword evidence="8" id="KW-1185">Reference proteome</keyword>
<evidence type="ECO:0000256" key="1">
    <source>
        <dbReference type="ARBA" id="ARBA00004429"/>
    </source>
</evidence>
<feature type="transmembrane region" description="Helical" evidence="6">
    <location>
        <begin position="187"/>
        <end position="203"/>
    </location>
</feature>
<reference evidence="7 8" key="1">
    <citation type="submission" date="2020-12" db="EMBL/GenBank/DDBJ databases">
        <title>Sphingomonas sp.</title>
        <authorList>
            <person name="Kim M.K."/>
        </authorList>
    </citation>
    <scope>NUCLEOTIDE SEQUENCE [LARGE SCALE GENOMIC DNA]</scope>
    <source>
        <strain evidence="7 8">BT552</strain>
    </source>
</reference>
<proteinExistence type="inferred from homology"/>
<feature type="transmembrane region" description="Helical" evidence="6">
    <location>
        <begin position="215"/>
        <end position="245"/>
    </location>
</feature>
<evidence type="ECO:0000256" key="6">
    <source>
        <dbReference type="HAMAP-Rule" id="MF_01844"/>
    </source>
</evidence>
<evidence type="ECO:0000256" key="5">
    <source>
        <dbReference type="ARBA" id="ARBA00023136"/>
    </source>
</evidence>
<evidence type="ECO:0000256" key="4">
    <source>
        <dbReference type="ARBA" id="ARBA00022989"/>
    </source>
</evidence>
<feature type="transmembrane region" description="Helical" evidence="6">
    <location>
        <begin position="132"/>
        <end position="151"/>
    </location>
</feature>
<feature type="transmembrane region" description="Helical" evidence="6">
    <location>
        <begin position="55"/>
        <end position="81"/>
    </location>
</feature>
<evidence type="ECO:0000313" key="7">
    <source>
        <dbReference type="EMBL" id="MBM6576402.1"/>
    </source>
</evidence>
<comment type="similarity">
    <text evidence="6">Belongs to the NhaA Na(+)/H(+) (TC 2.A.33) antiporter family.</text>
</comment>
<keyword evidence="6" id="KW-0050">Antiport</keyword>
<accession>A0ABS2D654</accession>
<keyword evidence="2 6" id="KW-1003">Cell membrane</keyword>
<keyword evidence="3 6" id="KW-0812">Transmembrane</keyword>
<organism evidence="7 8">
    <name type="scientific">Sphingomonas longa</name>
    <dbReference type="NCBI Taxonomy" id="2778730"/>
    <lineage>
        <taxon>Bacteria</taxon>
        <taxon>Pseudomonadati</taxon>
        <taxon>Pseudomonadota</taxon>
        <taxon>Alphaproteobacteria</taxon>
        <taxon>Sphingomonadales</taxon>
        <taxon>Sphingomonadaceae</taxon>
        <taxon>Sphingomonas</taxon>
    </lineage>
</organism>
<dbReference type="NCBIfam" id="TIGR00773">
    <property type="entry name" value="NhaA"/>
    <property type="match status" value="1"/>
</dbReference>
<feature type="transmembrane region" description="Helical" evidence="6">
    <location>
        <begin position="160"/>
        <end position="181"/>
    </location>
</feature>
<dbReference type="InterPro" id="IPR004670">
    <property type="entry name" value="NhaA"/>
</dbReference>
<evidence type="ECO:0000313" key="8">
    <source>
        <dbReference type="Proteomes" id="UP000763641"/>
    </source>
</evidence>